<feature type="active site" description="Glycyl thioester intermediate" evidence="6">
    <location>
        <position position="1508"/>
    </location>
</feature>
<protein>
    <recommendedName>
        <fullName evidence="3">HECT-type E3 ubiquitin transferase</fullName>
        <ecNumber evidence="3">2.3.2.26</ecNumber>
    </recommendedName>
</protein>
<feature type="domain" description="HECT" evidence="8">
    <location>
        <begin position="1152"/>
        <end position="1541"/>
    </location>
</feature>
<accession>A0A7N0TV78</accession>
<dbReference type="Gramene" id="Kaladp0045s0387.3.v1.1">
    <property type="protein sequence ID" value="Kaladp0045s0387.3.v1.1"/>
    <property type="gene ID" value="Kaladp0045s0387.v1.1"/>
</dbReference>
<dbReference type="InterPro" id="IPR016024">
    <property type="entry name" value="ARM-type_fold"/>
</dbReference>
<dbReference type="PANTHER" id="PTHR45670:SF10">
    <property type="entry name" value="E3 UBIQUITIN-PROTEIN LIGASE UPL4"/>
    <property type="match status" value="1"/>
</dbReference>
<proteinExistence type="inferred from homology"/>
<dbReference type="GO" id="GO:0000209">
    <property type="term" value="P:protein polyubiquitination"/>
    <property type="evidence" value="ECO:0007669"/>
    <property type="project" value="TreeGrafter"/>
</dbReference>
<dbReference type="GO" id="GO:0061630">
    <property type="term" value="F:ubiquitin protein ligase activity"/>
    <property type="evidence" value="ECO:0007669"/>
    <property type="project" value="UniProtKB-EC"/>
</dbReference>
<dbReference type="Gene3D" id="3.90.1750.10">
    <property type="entry name" value="Hect, E3 ligase catalytic domains"/>
    <property type="match status" value="1"/>
</dbReference>
<dbReference type="SUPFAM" id="SSF56204">
    <property type="entry name" value="Hect, E3 ligase catalytic domain"/>
    <property type="match status" value="1"/>
</dbReference>
<keyword evidence="4" id="KW-0808">Transferase</keyword>
<dbReference type="Pfam" id="PF00632">
    <property type="entry name" value="HECT"/>
    <property type="match status" value="1"/>
</dbReference>
<evidence type="ECO:0000313" key="10">
    <source>
        <dbReference type="Proteomes" id="UP000594263"/>
    </source>
</evidence>
<dbReference type="PROSITE" id="PS50237">
    <property type="entry name" value="HECT"/>
    <property type="match status" value="1"/>
</dbReference>
<dbReference type="SUPFAM" id="SSF48371">
    <property type="entry name" value="ARM repeat"/>
    <property type="match status" value="1"/>
</dbReference>
<name>A0A7N0TV78_KALFE</name>
<keyword evidence="10" id="KW-1185">Reference proteome</keyword>
<dbReference type="Gene3D" id="3.30.2410.10">
    <property type="entry name" value="Hect, E3 ligase catalytic domain"/>
    <property type="match status" value="1"/>
</dbReference>
<dbReference type="EnsemblPlants" id="Kaladp0045s0387.2.v1.1">
    <property type="protein sequence ID" value="Kaladp0045s0387.2.v1.1"/>
    <property type="gene ID" value="Kaladp0045s0387.v1.1"/>
</dbReference>
<dbReference type="InterPro" id="IPR057948">
    <property type="entry name" value="TPR_TRIP12_N"/>
</dbReference>
<dbReference type="EC" id="2.3.2.26" evidence="3"/>
<dbReference type="CDD" id="cd00078">
    <property type="entry name" value="HECTc"/>
    <property type="match status" value="1"/>
</dbReference>
<dbReference type="InterPro" id="IPR045322">
    <property type="entry name" value="HECTD1/TRIP12-like"/>
</dbReference>
<dbReference type="Gramene" id="Kaladp0045s0387.1.v1.1">
    <property type="protein sequence ID" value="Kaladp0045s0387.1.v1.1"/>
    <property type="gene ID" value="Kaladp0045s0387.v1.1"/>
</dbReference>
<evidence type="ECO:0000256" key="7">
    <source>
        <dbReference type="SAM" id="MobiDB-lite"/>
    </source>
</evidence>
<dbReference type="FunFam" id="3.30.2410.10:FF:000007">
    <property type="entry name" value="Putative E3 ubiquitin-protein ligase HECTD1"/>
    <property type="match status" value="1"/>
</dbReference>
<dbReference type="Pfam" id="PF25579">
    <property type="entry name" value="TPR_TRIP12_N"/>
    <property type="match status" value="1"/>
</dbReference>
<feature type="compositionally biased region" description="Basic and acidic residues" evidence="7">
    <location>
        <begin position="47"/>
        <end position="57"/>
    </location>
</feature>
<evidence type="ECO:0000256" key="3">
    <source>
        <dbReference type="ARBA" id="ARBA00012485"/>
    </source>
</evidence>
<dbReference type="OMA" id="FFTIHAQ"/>
<keyword evidence="5 6" id="KW-0833">Ubl conjugation pathway</keyword>
<comment type="catalytic activity">
    <reaction evidence="1">
        <text>S-ubiquitinyl-[E2 ubiquitin-conjugating enzyme]-L-cysteine + [acceptor protein]-L-lysine = [E2 ubiquitin-conjugating enzyme]-L-cysteine + N(6)-ubiquitinyl-[acceptor protein]-L-lysine.</text>
        <dbReference type="EC" id="2.3.2.26"/>
    </reaction>
</comment>
<evidence type="ECO:0000256" key="4">
    <source>
        <dbReference type="ARBA" id="ARBA00022679"/>
    </source>
</evidence>
<dbReference type="InterPro" id="IPR011989">
    <property type="entry name" value="ARM-like"/>
</dbReference>
<organism evidence="9 10">
    <name type="scientific">Kalanchoe fedtschenkoi</name>
    <name type="common">Lavender scallops</name>
    <name type="synonym">South American air plant</name>
    <dbReference type="NCBI Taxonomy" id="63787"/>
    <lineage>
        <taxon>Eukaryota</taxon>
        <taxon>Viridiplantae</taxon>
        <taxon>Streptophyta</taxon>
        <taxon>Embryophyta</taxon>
        <taxon>Tracheophyta</taxon>
        <taxon>Spermatophyta</taxon>
        <taxon>Magnoliopsida</taxon>
        <taxon>eudicotyledons</taxon>
        <taxon>Gunneridae</taxon>
        <taxon>Pentapetalae</taxon>
        <taxon>Saxifragales</taxon>
        <taxon>Crassulaceae</taxon>
        <taxon>Kalanchoe</taxon>
    </lineage>
</organism>
<reference evidence="9" key="1">
    <citation type="submission" date="2021-01" db="UniProtKB">
        <authorList>
            <consortium name="EnsemblPlants"/>
        </authorList>
    </citation>
    <scope>IDENTIFICATION</scope>
</reference>
<sequence>MEGRGQKRPELGELPMDKRACSRNAPGSEYPIHIQAAANSVSSPLSEFHDGDMDADHTGTSYSEGEHEDNSAYGSCDSEGSAGEGSVPARNSLATYHRSQSSDQLAKLSKVISNLSKPDANESALSTTLTDLCEQLSFFNGYSLASVMVDSLSSILVKLAKHETSPNIMLLAIRAITYTCDVFPRAVGFFVKHEAVPALCQRLIAIEYLDVAEQCLQALDKIAHDQPLACLHSGVIMAALTYIDFFSTSIQRVALAIVVNICKKLPSDSHSSLMEALPILCNLLKYEDQQVSESVATCLIKITAQVSQSSALLDEMCNQGMINQVIHIIDVNSRTTRAALSQTVYIGLIGLLSKFACGSLTAFKTILEHNIGTILRDILCSCYLSTGFPVLNARAGQYNLMQEVLKLLNELLPSIDEGKAAAIVSDKKFYLVDHPKILQSLGTDILPPLIQVVNMGADMHICYGCLSFINKLVYFSKPEMLLELIQNLNISSFLAGVFTRKDPHVLILALQISETILQKQSDNFINSFIKDGVFFCIEALLKIQLSSQFMFPVIDGTNLSNEPCQMAFRQETGKCLCFALHAGHSSGSNPCKLKQDSVNNLAKQIMLNFFPEEGSDSNNGLTEIHQELKALSGRLTELLTTFRSSDEGHSELDEEFQHVLSLILKKLNGSEPVSTFEFIESGIVKVFLTYLSHGTHIRQDLHDDITLSYLHKVGKRFQIFAKLSMHLLDNQSGDLPVLTLVRKLQTALSTLENFPVILGQPFKLRSSIALIPDGRVTMYPTFKVHFLKGQGEQNLSDYSSDYVTVDPFTPLKSIEEHLWSKVSTRNKESIGSSTQADAEIEFPLAREGVVEGNVIDHMETDCRTSAALPMMQDMDAYSEDLVSKDDQSHLPLSVQAQCFKSSSNREGLSNLSLYLGDRKLDLGLTLYQSVIQQQMMPDYVPVNSTKFWTSVYTVTYRRALNCGESSQNLYYRTGEQLYAQNSEPSWLYAPIISKMFDSKIASDLDQLGPARDVLYLLSSLECMNRNVPKLLFQERVYAYVDERINEPNSLLLLGNSVPQKEFVSSRLTEKLEQQMQDPVAVTVGGLPSWWSQLVVSCPFLFAFDARCKYFCLSAIDPPKDLSHINSLSNSRSSIDRRISSSGLPRKKFLVIRDRILESATKMMAQLAYHKGTLEVEFGDEVGTGLGPTLEFYTLVSHALQRRGMGMWREDSLMQHSEEEIGGFLASRFGLFPRPWHCSETGSDGTLLNEVIKRFVLLGQIVAKALQDGRVLDLHLSKPFYKIILGQTLDLYDIQLFDPELGRALLKFKAMSQYNLVQAKMSTESSTSETVPGFHTTEIENLSLDFTLPGYPDYLLHSGKNNEMVTMDNLEEYVLLIEDATLNSGIRRQVEAFKAGFNQIFPIERTHIFNEEELERLLCGEQYLLAHPDELLDHVKFDHGYTASSPPILNLLEVLQGLDHNEQRAFVQFVTGTPRLPPGGLASLNPRLTIVRKHSDNFVDAELPSAMTCANYLKLPPYSSKAIMKEKLLYAISEGQGSFHLS</sequence>
<dbReference type="GO" id="GO:0043161">
    <property type="term" value="P:proteasome-mediated ubiquitin-dependent protein catabolic process"/>
    <property type="evidence" value="ECO:0007669"/>
    <property type="project" value="TreeGrafter"/>
</dbReference>
<evidence type="ECO:0000256" key="5">
    <source>
        <dbReference type="ARBA" id="ARBA00022786"/>
    </source>
</evidence>
<evidence type="ECO:0000256" key="1">
    <source>
        <dbReference type="ARBA" id="ARBA00000885"/>
    </source>
</evidence>
<evidence type="ECO:0000256" key="2">
    <source>
        <dbReference type="ARBA" id="ARBA00006331"/>
    </source>
</evidence>
<comment type="similarity">
    <text evidence="2">Belongs to the UPL family. K-HECT subfamily.</text>
</comment>
<dbReference type="SMART" id="SM00119">
    <property type="entry name" value="HECTc"/>
    <property type="match status" value="1"/>
</dbReference>
<dbReference type="InterPro" id="IPR000569">
    <property type="entry name" value="HECT_dom"/>
</dbReference>
<dbReference type="EnsemblPlants" id="Kaladp0045s0387.1.v1.1">
    <property type="protein sequence ID" value="Kaladp0045s0387.1.v1.1"/>
    <property type="gene ID" value="Kaladp0045s0387.v1.1"/>
</dbReference>
<dbReference type="InterPro" id="IPR035983">
    <property type="entry name" value="Hect_E3_ubiquitin_ligase"/>
</dbReference>
<feature type="region of interest" description="Disordered" evidence="7">
    <location>
        <begin position="1"/>
        <end position="89"/>
    </location>
</feature>
<dbReference type="Gramene" id="Kaladp0045s0387.2.v1.1">
    <property type="protein sequence ID" value="Kaladp0045s0387.2.v1.1"/>
    <property type="gene ID" value="Kaladp0045s0387.v1.1"/>
</dbReference>
<dbReference type="PANTHER" id="PTHR45670">
    <property type="entry name" value="E3 UBIQUITIN-PROTEIN LIGASE TRIP12"/>
    <property type="match status" value="1"/>
</dbReference>
<dbReference type="Gene3D" id="1.25.10.10">
    <property type="entry name" value="Leucine-rich Repeat Variant"/>
    <property type="match status" value="1"/>
</dbReference>
<feature type="compositionally biased region" description="Basic and acidic residues" evidence="7">
    <location>
        <begin position="1"/>
        <end position="20"/>
    </location>
</feature>
<evidence type="ECO:0000259" key="8">
    <source>
        <dbReference type="PROSITE" id="PS50237"/>
    </source>
</evidence>
<dbReference type="EnsemblPlants" id="Kaladp0045s0387.3.v1.1">
    <property type="protein sequence ID" value="Kaladp0045s0387.3.v1.1"/>
    <property type="gene ID" value="Kaladp0045s0387.v1.1"/>
</dbReference>
<dbReference type="Proteomes" id="UP000594263">
    <property type="component" value="Unplaced"/>
</dbReference>
<evidence type="ECO:0000313" key="9">
    <source>
        <dbReference type="EnsemblPlants" id="Kaladp0045s0387.1.v1.1"/>
    </source>
</evidence>
<evidence type="ECO:0000256" key="6">
    <source>
        <dbReference type="PROSITE-ProRule" id="PRU00104"/>
    </source>
</evidence>